<reference evidence="6 7" key="1">
    <citation type="journal article" date="2024" name="Science">
        <title>Giant polyketide synthase enzymes in the biosynthesis of giant marine polyether toxins.</title>
        <authorList>
            <person name="Fallon T.R."/>
            <person name="Shende V.V."/>
            <person name="Wierzbicki I.H."/>
            <person name="Pendleton A.L."/>
            <person name="Watervoot N.F."/>
            <person name="Auber R.P."/>
            <person name="Gonzalez D.J."/>
            <person name="Wisecaver J.H."/>
            <person name="Moore B.S."/>
        </authorList>
    </citation>
    <scope>NUCLEOTIDE SEQUENCE [LARGE SCALE GENOMIC DNA]</scope>
    <source>
        <strain evidence="6 7">12B1</strain>
    </source>
</reference>
<evidence type="ECO:0000256" key="4">
    <source>
        <dbReference type="SAM" id="MobiDB-lite"/>
    </source>
</evidence>
<comment type="subcellular location">
    <subcellularLocation>
        <location evidence="1">Nucleus</location>
    </subcellularLocation>
</comment>
<evidence type="ECO:0000256" key="2">
    <source>
        <dbReference type="ARBA" id="ARBA00022737"/>
    </source>
</evidence>
<evidence type="ECO:0000256" key="1">
    <source>
        <dbReference type="ARBA" id="ARBA00004123"/>
    </source>
</evidence>
<dbReference type="InterPro" id="IPR045243">
    <property type="entry name" value="Rna14-like"/>
</dbReference>
<accession>A0AB34K3P8</accession>
<gene>
    <name evidence="6" type="ORF">AB1Y20_010169</name>
</gene>
<dbReference type="InterPro" id="IPR008847">
    <property type="entry name" value="Suf"/>
</dbReference>
<name>A0AB34K3P8_PRYPA</name>
<dbReference type="InterPro" id="IPR003107">
    <property type="entry name" value="HAT"/>
</dbReference>
<dbReference type="EMBL" id="JBGBPQ010000002">
    <property type="protein sequence ID" value="KAL1528846.1"/>
    <property type="molecule type" value="Genomic_DNA"/>
</dbReference>
<dbReference type="PANTHER" id="PTHR19980">
    <property type="entry name" value="RNA CLEAVAGE STIMULATION FACTOR"/>
    <property type="match status" value="1"/>
</dbReference>
<feature type="region of interest" description="Disordered" evidence="4">
    <location>
        <begin position="711"/>
        <end position="750"/>
    </location>
</feature>
<feature type="region of interest" description="Disordered" evidence="4">
    <location>
        <begin position="1"/>
        <end position="32"/>
    </location>
</feature>
<evidence type="ECO:0000256" key="3">
    <source>
        <dbReference type="ARBA" id="ARBA00023242"/>
    </source>
</evidence>
<dbReference type="GO" id="GO:0031124">
    <property type="term" value="P:mRNA 3'-end processing"/>
    <property type="evidence" value="ECO:0007669"/>
    <property type="project" value="InterPro"/>
</dbReference>
<evidence type="ECO:0000313" key="7">
    <source>
        <dbReference type="Proteomes" id="UP001515480"/>
    </source>
</evidence>
<organism evidence="6 7">
    <name type="scientific">Prymnesium parvum</name>
    <name type="common">Toxic golden alga</name>
    <dbReference type="NCBI Taxonomy" id="97485"/>
    <lineage>
        <taxon>Eukaryota</taxon>
        <taxon>Haptista</taxon>
        <taxon>Haptophyta</taxon>
        <taxon>Prymnesiophyceae</taxon>
        <taxon>Prymnesiales</taxon>
        <taxon>Prymnesiaceae</taxon>
        <taxon>Prymnesium</taxon>
    </lineage>
</organism>
<dbReference type="GO" id="GO:0005634">
    <property type="term" value="C:nucleus"/>
    <property type="evidence" value="ECO:0007669"/>
    <property type="project" value="UniProtKB-SubCell"/>
</dbReference>
<dbReference type="GO" id="GO:0003729">
    <property type="term" value="F:mRNA binding"/>
    <property type="evidence" value="ECO:0007669"/>
    <property type="project" value="TreeGrafter"/>
</dbReference>
<dbReference type="Proteomes" id="UP001515480">
    <property type="component" value="Unassembled WGS sequence"/>
</dbReference>
<feature type="domain" description="Suppressor of forked" evidence="5">
    <location>
        <begin position="68"/>
        <end position="545"/>
    </location>
</feature>
<keyword evidence="7" id="KW-1185">Reference proteome</keyword>
<proteinExistence type="predicted"/>
<evidence type="ECO:0000259" key="5">
    <source>
        <dbReference type="Pfam" id="PF05843"/>
    </source>
</evidence>
<evidence type="ECO:0000313" key="6">
    <source>
        <dbReference type="EMBL" id="KAL1528846.1"/>
    </source>
</evidence>
<dbReference type="SMART" id="SM00386">
    <property type="entry name" value="HAT"/>
    <property type="match status" value="6"/>
</dbReference>
<protein>
    <recommendedName>
        <fullName evidence="5">Suppressor of forked domain-containing protein</fullName>
    </recommendedName>
</protein>
<dbReference type="PANTHER" id="PTHR19980:SF0">
    <property type="entry name" value="CLEAVAGE STIMULATION FACTOR SUBUNIT 3"/>
    <property type="match status" value="1"/>
</dbReference>
<sequence length="750" mass="81942">MADFSAAGAVPQGDSSFPLAHPGYPSDSAPPAAPAAPLMSGLLGSLDALAGRLALPLEVSRTKAARFARMEARVAANPLDSEAWTMMVGEVIAASPAEFRPVFEACVKHFPDAGCLWRQWIDAELRAGEVVQAEQLFERCLLRCPHLELWKLYLRYLRERQTPPAELAQALQLLLQAVGEDINAGPLWLEHVALCRDVIEPGMMQQGAQVSEARSAFQQALVQPVVGLDGLMQEYENWEVRMSGGAPAARQLMADVTEKALVARRVARERKSIWDQLSIDQMPPLPRGHPAEGVLLAKWRRLWQHEATNMQRLPPQQLQARMQFTFKQALMVCWLMPQAWHEAASWMAEHGYVDSARALYTRAVEVLPNSDLLVVAFARFEERSDNASGARALYERLVERSPSSINFIQLMRFARRAEGLWQARNVFARARRQPSCSWHVYAVAAKLEYHLASCDRSEGQGAAIASRILAKAFERYHAEPMFVLSYLRFLESQREHNTMRAVLERALSSSNSLELWNAYVELECSWGDISTVEAVETRRREALPDLSLRQEGGPTSLAEMAVRQGFEDLIPGGDEAALAIHQLHTAPHTRLIAPANRTRLGRGGRRGGALVTPLLSQCVEYTGQTLGQPGAVQAAALSNAGLSNEPPPPAAVGLGTVPLELIELLSLLPKAAVAGVTPAEIRRLVARLAHFPEEASGLPVACAALAGGSCSGSTAGAQGVKREQGDGAEATLAPRPSSDIYTARKKLKPA</sequence>
<dbReference type="Pfam" id="PF05843">
    <property type="entry name" value="Suf"/>
    <property type="match status" value="1"/>
</dbReference>
<keyword evidence="2" id="KW-0677">Repeat</keyword>
<dbReference type="AlphaFoldDB" id="A0AB34K3P8"/>
<dbReference type="Gene3D" id="1.25.40.1040">
    <property type="match status" value="1"/>
</dbReference>
<comment type="caution">
    <text evidence="6">The sequence shown here is derived from an EMBL/GenBank/DDBJ whole genome shotgun (WGS) entry which is preliminary data.</text>
</comment>
<keyword evidence="3" id="KW-0539">Nucleus</keyword>
<dbReference type="SUPFAM" id="SSF48452">
    <property type="entry name" value="TPR-like"/>
    <property type="match status" value="1"/>
</dbReference>
<dbReference type="InterPro" id="IPR011990">
    <property type="entry name" value="TPR-like_helical_dom_sf"/>
</dbReference>